<dbReference type="KEGG" id="goe:100902355"/>
<accession>A0AAJ7SEJ5</accession>
<feature type="domain" description="HTTM-like" evidence="8">
    <location>
        <begin position="19"/>
        <end position="191"/>
    </location>
</feature>
<organism evidence="9 10">
    <name type="scientific">Galendromus occidentalis</name>
    <name type="common">western predatory mite</name>
    <dbReference type="NCBI Taxonomy" id="34638"/>
    <lineage>
        <taxon>Eukaryota</taxon>
        <taxon>Metazoa</taxon>
        <taxon>Ecdysozoa</taxon>
        <taxon>Arthropoda</taxon>
        <taxon>Chelicerata</taxon>
        <taxon>Arachnida</taxon>
        <taxon>Acari</taxon>
        <taxon>Parasitiformes</taxon>
        <taxon>Mesostigmata</taxon>
        <taxon>Gamasina</taxon>
        <taxon>Phytoseioidea</taxon>
        <taxon>Phytoseiidae</taxon>
        <taxon>Typhlodrominae</taxon>
        <taxon>Galendromus</taxon>
    </lineage>
</organism>
<gene>
    <name evidence="10" type="primary">LOC100902355</name>
</gene>
<dbReference type="GO" id="GO:0008488">
    <property type="term" value="F:gamma-glutamyl carboxylase activity"/>
    <property type="evidence" value="ECO:0007669"/>
    <property type="project" value="InterPro"/>
</dbReference>
<keyword evidence="6" id="KW-0456">Lyase</keyword>
<dbReference type="PANTHER" id="PTHR12639:SF6">
    <property type="entry name" value="VITAMIN K-DEPENDENT GAMMA-CARBOXYLASE"/>
    <property type="match status" value="1"/>
</dbReference>
<proteinExistence type="predicted"/>
<evidence type="ECO:0000256" key="2">
    <source>
        <dbReference type="ARBA" id="ARBA00022692"/>
    </source>
</evidence>
<dbReference type="Pfam" id="PF05090">
    <property type="entry name" value="HTTM"/>
    <property type="match status" value="1"/>
</dbReference>
<evidence type="ECO:0000313" key="9">
    <source>
        <dbReference type="Proteomes" id="UP000694867"/>
    </source>
</evidence>
<sequence>MLAFGSLFREIRRWTDTFTDEVPGASLLMLADLQEERGMSILDERFGDSLECRFPLFEFLKPASLPLMVLLYLCMMCALVCVVLGFAYKYSLSVYTAIYWYIFLGDKTRWNNHSYLYGLLSIILLTSSADKCLSLVAPSISNTVPRWNYLFLRLQIFLVYFYAGIKKFDADWLGGYSMRGLGYHWVWSPLR</sequence>
<dbReference type="GO" id="GO:0012505">
    <property type="term" value="C:endomembrane system"/>
    <property type="evidence" value="ECO:0007669"/>
    <property type="project" value="UniProtKB-SubCell"/>
</dbReference>
<dbReference type="GeneID" id="100902355"/>
<dbReference type="AlphaFoldDB" id="A0AAJ7SEJ5"/>
<evidence type="ECO:0000313" key="10">
    <source>
        <dbReference type="RefSeq" id="XP_028967145.1"/>
    </source>
</evidence>
<dbReference type="GO" id="GO:0019842">
    <property type="term" value="F:vitamin binding"/>
    <property type="evidence" value="ECO:0007669"/>
    <property type="project" value="TreeGrafter"/>
</dbReference>
<reference evidence="10" key="1">
    <citation type="submission" date="2025-08" db="UniProtKB">
        <authorList>
            <consortium name="RefSeq"/>
        </authorList>
    </citation>
    <scope>IDENTIFICATION</scope>
</reference>
<comment type="subcellular location">
    <subcellularLocation>
        <location evidence="1">Endomembrane system</location>
        <topology evidence="1">Multi-pass membrane protein</topology>
    </subcellularLocation>
</comment>
<dbReference type="Proteomes" id="UP000694867">
    <property type="component" value="Unplaced"/>
</dbReference>
<keyword evidence="9" id="KW-1185">Reference proteome</keyword>
<feature type="transmembrane region" description="Helical" evidence="7">
    <location>
        <begin position="69"/>
        <end position="102"/>
    </location>
</feature>
<keyword evidence="2 7" id="KW-0812">Transmembrane</keyword>
<evidence type="ECO:0000256" key="1">
    <source>
        <dbReference type="ARBA" id="ARBA00004127"/>
    </source>
</evidence>
<evidence type="ECO:0000256" key="7">
    <source>
        <dbReference type="SAM" id="Phobius"/>
    </source>
</evidence>
<dbReference type="InterPro" id="IPR011020">
    <property type="entry name" value="HTTM-like"/>
</dbReference>
<dbReference type="RefSeq" id="XP_028967145.1">
    <property type="nucleotide sequence ID" value="XM_029111312.1"/>
</dbReference>
<evidence type="ECO:0000256" key="4">
    <source>
        <dbReference type="ARBA" id="ARBA00023136"/>
    </source>
</evidence>
<dbReference type="InterPro" id="IPR053934">
    <property type="entry name" value="HTTM_dom"/>
</dbReference>
<dbReference type="SMART" id="SM00752">
    <property type="entry name" value="HTTM"/>
    <property type="match status" value="1"/>
</dbReference>
<protein>
    <submittedName>
        <fullName evidence="10">Vitamin K-dependent gamma-carboxylase</fullName>
    </submittedName>
</protein>
<name>A0AAJ7SEJ5_9ACAR</name>
<dbReference type="PANTHER" id="PTHR12639">
    <property type="entry name" value="VITAMIN K-DEPENDENT GAMMA-CARBOXYLASE"/>
    <property type="match status" value="1"/>
</dbReference>
<keyword evidence="4 7" id="KW-0472">Membrane</keyword>
<evidence type="ECO:0000256" key="6">
    <source>
        <dbReference type="ARBA" id="ARBA00023239"/>
    </source>
</evidence>
<evidence type="ECO:0000256" key="5">
    <source>
        <dbReference type="ARBA" id="ARBA00023157"/>
    </source>
</evidence>
<dbReference type="InterPro" id="IPR007782">
    <property type="entry name" value="VKG_COase"/>
</dbReference>
<evidence type="ECO:0000256" key="3">
    <source>
        <dbReference type="ARBA" id="ARBA00022989"/>
    </source>
</evidence>
<keyword evidence="3 7" id="KW-1133">Transmembrane helix</keyword>
<keyword evidence="5" id="KW-1015">Disulfide bond</keyword>
<evidence type="ECO:0000259" key="8">
    <source>
        <dbReference type="SMART" id="SM00752"/>
    </source>
</evidence>